<dbReference type="AlphaFoldDB" id="A0A9P7CXF7"/>
<dbReference type="InterPro" id="IPR041078">
    <property type="entry name" value="Plavaka"/>
</dbReference>
<comment type="caution">
    <text evidence="1">The sequence shown here is derived from an EMBL/GenBank/DDBJ whole genome shotgun (WGS) entry which is preliminary data.</text>
</comment>
<accession>A0A9P7CXF7</accession>
<proteinExistence type="predicted"/>
<protein>
    <submittedName>
        <fullName evidence="1">Uncharacterized protein</fullName>
    </submittedName>
</protein>
<name>A0A9P7CXF7_9AGAM</name>
<evidence type="ECO:0000313" key="2">
    <source>
        <dbReference type="Proteomes" id="UP000714275"/>
    </source>
</evidence>
<evidence type="ECO:0000313" key="1">
    <source>
        <dbReference type="EMBL" id="KAG1767863.1"/>
    </source>
</evidence>
<sequence length="860" mass="98344">MATNVEPPPVPIEQPYEFKTEFHPRSGRQTLYQRFEEFGITPETQALPAEQEPWRPFQSRADFEFSEIALDAALNKNQIDRLLNLMARISQGQAKITLKNESDLRKAMDNAAAELTPFSKHEVKVPYKKEERVFEVHARPLWDWALDLLDNPLLAPHFVWDAQHVYKHDGTDFVRFFDEPWTGDRWWDIQSRLPQNLDAAPFCFILYADKTRLSSHGTVKGYPVVARCANLPVHIRNGEGIGGGRVVGWLPIVPEDASEEGKLGYTTMKRVVWHESFVKLLVNLDQFSKTGYSYSCYNKILRWLFPVILILSGDYEEQCMMSLIRGLKCKCPCPVCLVPLDELHDLSKTFPIRSAKDAQAALNVYIQNRTQGEEVLKGLGLRPVANVLWLVENSDPHEALSLDDLHTLHGGTGGVHLLGELKTILADLGRQAQDDLETQVSEFPRWRALAHFTTVIHITFSDGNKRRDLVKQAFYAALSVLKRQVSPEGYRLLHVIRSYLQLDSLIGLDVHTERTLEMIDAEFLVYDAALNDYVEYATTKSSIEDIKTDWNFPKTHLWKHARRDIESKGVARNYSTRPNEKLHGPLKAAYLSQLNGKDVAKQILRVDHHKCAALLLRGRVDTLDEQHRLQALGDDDALGDEDHVDHTNHNGHFKLGSPQSCAVTIQDIENRRGAQDTAFQGFRRKFSNFVNISLPTYGFHLTRWFTIPVDFQIHEYRYLRLNYESTVNWKQSTDHLRSNPSFHGSPRFDCALIKLTAEKNVFVKIILMFQCEVPDVVGTFQLALVQPYTAGIPGGARRIDKDLRLNRVKAVPRGDSIFVPLKSFIRGAVLARDPEHRDEFLVVEHIDSDMFLRMKAWACQ</sequence>
<dbReference type="EMBL" id="JABBWD010000083">
    <property type="protein sequence ID" value="KAG1767863.1"/>
    <property type="molecule type" value="Genomic_DNA"/>
</dbReference>
<dbReference type="Pfam" id="PF18759">
    <property type="entry name" value="Plavaka"/>
    <property type="match status" value="1"/>
</dbReference>
<keyword evidence="2" id="KW-1185">Reference proteome</keyword>
<reference evidence="1" key="1">
    <citation type="journal article" date="2020" name="New Phytol.">
        <title>Comparative genomics reveals dynamic genome evolution in host specialist ectomycorrhizal fungi.</title>
        <authorList>
            <person name="Lofgren L.A."/>
            <person name="Nguyen N.H."/>
            <person name="Vilgalys R."/>
            <person name="Ruytinx J."/>
            <person name="Liao H.L."/>
            <person name="Branco S."/>
            <person name="Kuo A."/>
            <person name="LaButti K."/>
            <person name="Lipzen A."/>
            <person name="Andreopoulos W."/>
            <person name="Pangilinan J."/>
            <person name="Riley R."/>
            <person name="Hundley H."/>
            <person name="Na H."/>
            <person name="Barry K."/>
            <person name="Grigoriev I.V."/>
            <person name="Stajich J.E."/>
            <person name="Kennedy P.G."/>
        </authorList>
    </citation>
    <scope>NUCLEOTIDE SEQUENCE</scope>
    <source>
        <strain evidence="1">DOB743</strain>
    </source>
</reference>
<dbReference type="Proteomes" id="UP000714275">
    <property type="component" value="Unassembled WGS sequence"/>
</dbReference>
<dbReference type="OrthoDB" id="3239511at2759"/>
<organism evidence="1 2">
    <name type="scientific">Suillus placidus</name>
    <dbReference type="NCBI Taxonomy" id="48579"/>
    <lineage>
        <taxon>Eukaryota</taxon>
        <taxon>Fungi</taxon>
        <taxon>Dikarya</taxon>
        <taxon>Basidiomycota</taxon>
        <taxon>Agaricomycotina</taxon>
        <taxon>Agaricomycetes</taxon>
        <taxon>Agaricomycetidae</taxon>
        <taxon>Boletales</taxon>
        <taxon>Suillineae</taxon>
        <taxon>Suillaceae</taxon>
        <taxon>Suillus</taxon>
    </lineage>
</organism>
<gene>
    <name evidence="1" type="ORF">EV702DRAFT_979803</name>
</gene>